<name>Q1IP86_KORVE</name>
<dbReference type="AlphaFoldDB" id="Q1IP86"/>
<evidence type="ECO:0000313" key="3">
    <source>
        <dbReference type="Proteomes" id="UP000002432"/>
    </source>
</evidence>
<dbReference type="EMBL" id="CP000360">
    <property type="protein sequence ID" value="ABF41314.1"/>
    <property type="molecule type" value="Genomic_DNA"/>
</dbReference>
<protein>
    <recommendedName>
        <fullName evidence="4">DUF4230 domain-containing protein</fullName>
    </recommendedName>
</protein>
<dbReference type="KEGG" id="aba:Acid345_2313"/>
<keyword evidence="3" id="KW-1185">Reference proteome</keyword>
<evidence type="ECO:0008006" key="4">
    <source>
        <dbReference type="Google" id="ProtNLM"/>
    </source>
</evidence>
<keyword evidence="1" id="KW-1133">Transmembrane helix</keyword>
<proteinExistence type="predicted"/>
<keyword evidence="1" id="KW-0812">Transmembrane</keyword>
<sequence>MFTHTVRHCSVAARSMSSKMRPMTPVETERPATKVARSALAVVAGAVIATVLIGFALWAVAGIGLAELGKIARGGKIQINVDQPTVIQKIRALNRLESVSYTMDKIVTGERENLLLPHFLAGDRLLLVVHGEVIAGVDLSKLAANDVKVSGKIVHVHLPPAEIFTTRLDNAKTKVYSRDTGVFSTPDPNLEGEVREEAERQLTSAALRDGVLKTAQQNAAQTITSLLGGLGFEKVELQ</sequence>
<evidence type="ECO:0000313" key="2">
    <source>
        <dbReference type="EMBL" id="ABF41314.1"/>
    </source>
</evidence>
<keyword evidence="1" id="KW-0472">Membrane</keyword>
<accession>Q1IP86</accession>
<dbReference type="EnsemblBacteria" id="ABF41314">
    <property type="protein sequence ID" value="ABF41314"/>
    <property type="gene ID" value="Acid345_2313"/>
</dbReference>
<dbReference type="HOGENOM" id="CLU_091313_1_0_0"/>
<organism evidence="2 3">
    <name type="scientific">Koribacter versatilis (strain Ellin345)</name>
    <dbReference type="NCBI Taxonomy" id="204669"/>
    <lineage>
        <taxon>Bacteria</taxon>
        <taxon>Pseudomonadati</taxon>
        <taxon>Acidobacteriota</taxon>
        <taxon>Terriglobia</taxon>
        <taxon>Terriglobales</taxon>
        <taxon>Candidatus Korobacteraceae</taxon>
        <taxon>Candidatus Korobacter</taxon>
    </lineage>
</organism>
<dbReference type="eggNOG" id="ENOG5031RMA">
    <property type="taxonomic scope" value="Bacteria"/>
</dbReference>
<feature type="transmembrane region" description="Helical" evidence="1">
    <location>
        <begin position="39"/>
        <end position="66"/>
    </location>
</feature>
<dbReference type="Proteomes" id="UP000002432">
    <property type="component" value="Chromosome"/>
</dbReference>
<dbReference type="InterPro" id="IPR025324">
    <property type="entry name" value="DUF4230"/>
</dbReference>
<evidence type="ECO:0000256" key="1">
    <source>
        <dbReference type="SAM" id="Phobius"/>
    </source>
</evidence>
<dbReference type="STRING" id="204669.Acid345_2313"/>
<dbReference type="Pfam" id="PF14014">
    <property type="entry name" value="DUF4230"/>
    <property type="match status" value="1"/>
</dbReference>
<gene>
    <name evidence="2" type="ordered locus">Acid345_2313</name>
</gene>
<reference evidence="2 3" key="1">
    <citation type="journal article" date="2009" name="Appl. Environ. Microbiol.">
        <title>Three genomes from the phylum Acidobacteria provide insight into the lifestyles of these microorganisms in soils.</title>
        <authorList>
            <person name="Ward N.L."/>
            <person name="Challacombe J.F."/>
            <person name="Janssen P.H."/>
            <person name="Henrissat B."/>
            <person name="Coutinho P.M."/>
            <person name="Wu M."/>
            <person name="Xie G."/>
            <person name="Haft D.H."/>
            <person name="Sait M."/>
            <person name="Badger J."/>
            <person name="Barabote R.D."/>
            <person name="Bradley B."/>
            <person name="Brettin T.S."/>
            <person name="Brinkac L.M."/>
            <person name="Bruce D."/>
            <person name="Creasy T."/>
            <person name="Daugherty S.C."/>
            <person name="Davidsen T.M."/>
            <person name="DeBoy R.T."/>
            <person name="Detter J.C."/>
            <person name="Dodson R.J."/>
            <person name="Durkin A.S."/>
            <person name="Ganapathy A."/>
            <person name="Gwinn-Giglio M."/>
            <person name="Han C.S."/>
            <person name="Khouri H."/>
            <person name="Kiss H."/>
            <person name="Kothari S.P."/>
            <person name="Madupu R."/>
            <person name="Nelson K.E."/>
            <person name="Nelson W.C."/>
            <person name="Paulsen I."/>
            <person name="Penn K."/>
            <person name="Ren Q."/>
            <person name="Rosovitz M.J."/>
            <person name="Selengut J.D."/>
            <person name="Shrivastava S."/>
            <person name="Sullivan S.A."/>
            <person name="Tapia R."/>
            <person name="Thompson L.S."/>
            <person name="Watkins K.L."/>
            <person name="Yang Q."/>
            <person name="Yu C."/>
            <person name="Zafar N."/>
            <person name="Zhou L."/>
            <person name="Kuske C.R."/>
        </authorList>
    </citation>
    <scope>NUCLEOTIDE SEQUENCE [LARGE SCALE GENOMIC DNA]</scope>
    <source>
        <strain evidence="2 3">Ellin345</strain>
    </source>
</reference>